<dbReference type="InterPro" id="IPR017941">
    <property type="entry name" value="Rieske_2Fe-2S"/>
</dbReference>
<proteinExistence type="predicted"/>
<keyword evidence="3" id="KW-0408">Iron</keyword>
<reference evidence="6 7" key="1">
    <citation type="journal article" date="2019" name="Int. J. Syst. Evol. Microbiol.">
        <title>The Global Catalogue of Microorganisms (GCM) 10K type strain sequencing project: providing services to taxonomists for standard genome sequencing and annotation.</title>
        <authorList>
            <consortium name="The Broad Institute Genomics Platform"/>
            <consortium name="The Broad Institute Genome Sequencing Center for Infectious Disease"/>
            <person name="Wu L."/>
            <person name="Ma J."/>
        </authorList>
    </citation>
    <scope>NUCLEOTIDE SEQUENCE [LARGE SCALE GENOMIC DNA]</scope>
    <source>
        <strain evidence="6 7">DT55</strain>
    </source>
</reference>
<dbReference type="PANTHER" id="PTHR40261:SF1">
    <property type="entry name" value="RIESKE DOMAIN-CONTAINING PROTEIN"/>
    <property type="match status" value="1"/>
</dbReference>
<dbReference type="RefSeq" id="WP_276236333.1">
    <property type="nucleotide sequence ID" value="NZ_CP119989.1"/>
</dbReference>
<dbReference type="Pfam" id="PF00355">
    <property type="entry name" value="Rieske"/>
    <property type="match status" value="1"/>
</dbReference>
<dbReference type="PANTHER" id="PTHR40261">
    <property type="match status" value="1"/>
</dbReference>
<evidence type="ECO:0000256" key="4">
    <source>
        <dbReference type="ARBA" id="ARBA00023014"/>
    </source>
</evidence>
<dbReference type="Gene3D" id="2.102.10.10">
    <property type="entry name" value="Rieske [2Fe-2S] iron-sulphur domain"/>
    <property type="match status" value="1"/>
</dbReference>
<evidence type="ECO:0000256" key="2">
    <source>
        <dbReference type="ARBA" id="ARBA00022723"/>
    </source>
</evidence>
<evidence type="ECO:0000256" key="1">
    <source>
        <dbReference type="ARBA" id="ARBA00022714"/>
    </source>
</evidence>
<evidence type="ECO:0000256" key="3">
    <source>
        <dbReference type="ARBA" id="ARBA00023004"/>
    </source>
</evidence>
<gene>
    <name evidence="6" type="ORF">ACFQKD_02575</name>
</gene>
<accession>A0ABD5WZ12</accession>
<evidence type="ECO:0000313" key="6">
    <source>
        <dbReference type="EMBL" id="MFC7096176.1"/>
    </source>
</evidence>
<dbReference type="SUPFAM" id="SSF50022">
    <property type="entry name" value="ISP domain"/>
    <property type="match status" value="1"/>
</dbReference>
<evidence type="ECO:0000313" key="7">
    <source>
        <dbReference type="Proteomes" id="UP001596388"/>
    </source>
</evidence>
<keyword evidence="4" id="KW-0411">Iron-sulfur</keyword>
<dbReference type="Proteomes" id="UP001596388">
    <property type="component" value="Unassembled WGS sequence"/>
</dbReference>
<keyword evidence="2" id="KW-0479">Metal-binding</keyword>
<dbReference type="GeneID" id="79269938"/>
<protein>
    <submittedName>
        <fullName evidence="6">Rieske (2Fe-2S) protein</fullName>
    </submittedName>
</protein>
<name>A0ABD5WZ12_9EURY</name>
<sequence length="139" mass="14744">MTDGTRVAAVDDVPESGSYLFTASDPYGEDKEMILVRCADPPGVRAWVNVCPHEYQRLDRGRGAAVRDGEIICPKHGSMFDSCSGECDNGEAAGTTLPSVEVAVADGAVFLVDDDYTFRHAGARDDGDDGPSSTSHIGF</sequence>
<feature type="domain" description="Rieske" evidence="5">
    <location>
        <begin position="30"/>
        <end position="111"/>
    </location>
</feature>
<keyword evidence="7" id="KW-1185">Reference proteome</keyword>
<dbReference type="InterPro" id="IPR036922">
    <property type="entry name" value="Rieske_2Fe-2S_sf"/>
</dbReference>
<dbReference type="PROSITE" id="PS51296">
    <property type="entry name" value="RIESKE"/>
    <property type="match status" value="1"/>
</dbReference>
<evidence type="ECO:0000259" key="5">
    <source>
        <dbReference type="PROSITE" id="PS51296"/>
    </source>
</evidence>
<dbReference type="GO" id="GO:0051537">
    <property type="term" value="F:2 iron, 2 sulfur cluster binding"/>
    <property type="evidence" value="ECO:0007669"/>
    <property type="project" value="UniProtKB-KW"/>
</dbReference>
<organism evidence="6 7">
    <name type="scientific">Halobaculum marinum</name>
    <dbReference type="NCBI Taxonomy" id="3031996"/>
    <lineage>
        <taxon>Archaea</taxon>
        <taxon>Methanobacteriati</taxon>
        <taxon>Methanobacteriota</taxon>
        <taxon>Stenosarchaea group</taxon>
        <taxon>Halobacteria</taxon>
        <taxon>Halobacteriales</taxon>
        <taxon>Haloferacaceae</taxon>
        <taxon>Halobaculum</taxon>
    </lineage>
</organism>
<comment type="caution">
    <text evidence="6">The sequence shown here is derived from an EMBL/GenBank/DDBJ whole genome shotgun (WGS) entry which is preliminary data.</text>
</comment>
<dbReference type="GO" id="GO:0046872">
    <property type="term" value="F:metal ion binding"/>
    <property type="evidence" value="ECO:0007669"/>
    <property type="project" value="UniProtKB-KW"/>
</dbReference>
<dbReference type="EMBL" id="JBHTAG010000002">
    <property type="protein sequence ID" value="MFC7096176.1"/>
    <property type="molecule type" value="Genomic_DNA"/>
</dbReference>
<dbReference type="AlphaFoldDB" id="A0ABD5WZ12"/>
<dbReference type="CDD" id="cd03467">
    <property type="entry name" value="Rieske"/>
    <property type="match status" value="1"/>
</dbReference>
<keyword evidence="1" id="KW-0001">2Fe-2S</keyword>